<evidence type="ECO:0000313" key="3">
    <source>
        <dbReference type="EMBL" id="KAF1022748.1"/>
    </source>
</evidence>
<dbReference type="GO" id="GO:0043190">
    <property type="term" value="C:ATP-binding cassette (ABC) transporter complex"/>
    <property type="evidence" value="ECO:0007669"/>
    <property type="project" value="InterPro"/>
</dbReference>
<dbReference type="Proteomes" id="UP000461670">
    <property type="component" value="Unassembled WGS sequence"/>
</dbReference>
<dbReference type="AlphaFoldDB" id="A0A7V8FQV2"/>
<dbReference type="SUPFAM" id="SSF53850">
    <property type="entry name" value="Periplasmic binding protein-like II"/>
    <property type="match status" value="1"/>
</dbReference>
<dbReference type="EMBL" id="WNDQ01000009">
    <property type="protein sequence ID" value="KAF1022748.1"/>
    <property type="molecule type" value="Genomic_DNA"/>
</dbReference>
<gene>
    <name evidence="3" type="primary">ousX_2</name>
    <name evidence="3" type="ORF">GAK30_00905</name>
</gene>
<accession>A0A7V8FQV2</accession>
<name>A0A7V8FQV2_9BURK</name>
<proteinExistence type="predicted"/>
<reference evidence="4" key="1">
    <citation type="journal article" date="2020" name="MBio">
        <title>Horizontal gene transfer to a defensive symbiont with a reduced genome amongst a multipartite beetle microbiome.</title>
        <authorList>
            <person name="Waterworth S.C."/>
            <person name="Florez L.V."/>
            <person name="Rees E.R."/>
            <person name="Hertweck C."/>
            <person name="Kaltenpoth M."/>
            <person name="Kwan J.C."/>
        </authorList>
    </citation>
    <scope>NUCLEOTIDE SEQUENCE [LARGE SCALE GENOMIC DNA]</scope>
</reference>
<evidence type="ECO:0000313" key="4">
    <source>
        <dbReference type="Proteomes" id="UP000461670"/>
    </source>
</evidence>
<dbReference type="Gene3D" id="3.40.190.100">
    <property type="entry name" value="Glycine betaine-binding periplasmic protein, domain 2"/>
    <property type="match status" value="1"/>
</dbReference>
<dbReference type="Gene3D" id="3.40.190.10">
    <property type="entry name" value="Periplasmic binding protein-like II"/>
    <property type="match status" value="1"/>
</dbReference>
<feature type="domain" description="ABC-type glycine betaine transport system substrate-binding" evidence="2">
    <location>
        <begin position="58"/>
        <end position="339"/>
    </location>
</feature>
<dbReference type="InterPro" id="IPR007210">
    <property type="entry name" value="ABC_Gly_betaine_transp_sub-bd"/>
</dbReference>
<feature type="signal peptide" evidence="1">
    <location>
        <begin position="1"/>
        <end position="42"/>
    </location>
</feature>
<dbReference type="NCBIfam" id="NF008334">
    <property type="entry name" value="PRK11119.1"/>
    <property type="match status" value="1"/>
</dbReference>
<protein>
    <submittedName>
        <fullName evidence="3">Glycine betaine-binding periplasmic protein OusX</fullName>
    </submittedName>
</protein>
<feature type="chain" id="PRO_5031262657" evidence="1">
    <location>
        <begin position="43"/>
        <end position="358"/>
    </location>
</feature>
<dbReference type="GO" id="GO:0022857">
    <property type="term" value="F:transmembrane transporter activity"/>
    <property type="evidence" value="ECO:0007669"/>
    <property type="project" value="InterPro"/>
</dbReference>
<comment type="caution">
    <text evidence="3">The sequence shown here is derived from an EMBL/GenBank/DDBJ whole genome shotgun (WGS) entry which is preliminary data.</text>
</comment>
<sequence>MTAHTRTAHAPCACPLPHAGTRLLAALALTAATALASATAFAQNPAASPDQPGAGVRVTPVQNTIAEETFQTLLVSRALTKLGYDVQPIQEIEPSAQHLAVANGDATFMADHWTPLQDDLYKNAGGPARFYREGVYSPGALQGYAIDRKTAERYGITNLAQLKDPQIARLFDSNGDGRADLTGCNPGWFCAEVVRHHLKAYGLEGTVEQRQGSYAALIADTINRFQQGEPILYYAWTPYWVSSVLKPGVDVVWLEVPFSAMPGAQQGTDTRLPNGKNYGFTANNQHILANKAFAQANPAAARLFAVMRIPAADINAQNLRMRNGESSQRDIERHVDLWIQAHPKTFDGWLQSAREAAR</sequence>
<dbReference type="CDD" id="cd13638">
    <property type="entry name" value="PBP2_EcProx_like"/>
    <property type="match status" value="1"/>
</dbReference>
<organism evidence="3 4">
    <name type="scientific">Paracidovorax wautersii</name>
    <dbReference type="NCBI Taxonomy" id="1177982"/>
    <lineage>
        <taxon>Bacteria</taxon>
        <taxon>Pseudomonadati</taxon>
        <taxon>Pseudomonadota</taxon>
        <taxon>Betaproteobacteria</taxon>
        <taxon>Burkholderiales</taxon>
        <taxon>Comamonadaceae</taxon>
        <taxon>Paracidovorax</taxon>
    </lineage>
</organism>
<dbReference type="Pfam" id="PF04069">
    <property type="entry name" value="OpuAC"/>
    <property type="match status" value="1"/>
</dbReference>
<keyword evidence="1" id="KW-0732">Signal</keyword>
<evidence type="ECO:0000256" key="1">
    <source>
        <dbReference type="SAM" id="SignalP"/>
    </source>
</evidence>
<evidence type="ECO:0000259" key="2">
    <source>
        <dbReference type="Pfam" id="PF04069"/>
    </source>
</evidence>